<dbReference type="PANTHER" id="PTHR23150">
    <property type="entry name" value="SULFATASE MODIFYING FACTOR 1, 2"/>
    <property type="match status" value="1"/>
</dbReference>
<sequence>MKKFISLIAVLALLSSCGRGDRGQLVGAKGEKWNPEKPLGMTLIPGGSFIMGKSDDDIAGQRNAPPKTVTVRSFYMDETEITNAEYRQFVNDVKDSIVRTELAIMAENMGEAEGSGGIGDYAFMDADEGDMTPYEEYMLNTYGQGGPSDTYENRRLNKDIDIIWDTEDYPDVYYAEVMDMMYIPMEEVYNGQRTIDVEKLKFTYTWMDVQGAAKKQGNRSDYINREEIEVYPDTTVWIRDFNYSYNEPMHNDYFWHSAFDDYPVVGVTWKQARAFTQWRTLYHNYYRREKGEHNVPSYRLPTEGEWEYAARGGLEGATYPWGGPYAKNDRGCFMANFKPLRGDYAADQALYTVEAQSYDPNDYGLYNMAGNVAEWVDSSYDPASYDYMSSMNPTVNNPDDMRKVVRGGSWKDVAYFLQVSSRDYEYADSARSYIGFRTVQDYLGTDVTLNQPTNN</sequence>
<dbReference type="STRING" id="447422.SAMN05660903_01049"/>
<evidence type="ECO:0000313" key="3">
    <source>
        <dbReference type="Proteomes" id="UP000232673"/>
    </source>
</evidence>
<dbReference type="InterPro" id="IPR016187">
    <property type="entry name" value="CTDL_fold"/>
</dbReference>
<proteinExistence type="predicted"/>
<protein>
    <submittedName>
        <fullName evidence="2">Gliding motility lipoprotein GldK</fullName>
    </submittedName>
</protein>
<dbReference type="NCBIfam" id="TIGR03525">
    <property type="entry name" value="GldK"/>
    <property type="match status" value="1"/>
</dbReference>
<dbReference type="Proteomes" id="UP000232673">
    <property type="component" value="Unassembled WGS sequence"/>
</dbReference>
<dbReference type="Gene3D" id="3.90.1580.10">
    <property type="entry name" value="paralog of FGE (formylglycine-generating enzyme)"/>
    <property type="match status" value="2"/>
</dbReference>
<evidence type="ECO:0000259" key="1">
    <source>
        <dbReference type="Pfam" id="PF03781"/>
    </source>
</evidence>
<dbReference type="PROSITE" id="PS51257">
    <property type="entry name" value="PROKAR_LIPOPROTEIN"/>
    <property type="match status" value="1"/>
</dbReference>
<gene>
    <name evidence="2" type="ORF">APR41_05115</name>
</gene>
<dbReference type="Pfam" id="PF03781">
    <property type="entry name" value="FGE-sulfatase"/>
    <property type="match status" value="1"/>
</dbReference>
<dbReference type="GO" id="GO:0120147">
    <property type="term" value="F:formylglycine-generating oxidase activity"/>
    <property type="evidence" value="ECO:0007669"/>
    <property type="project" value="TreeGrafter"/>
</dbReference>
<organism evidence="2 3">
    <name type="scientific">Salegentibacter salinarum</name>
    <dbReference type="NCBI Taxonomy" id="447422"/>
    <lineage>
        <taxon>Bacteria</taxon>
        <taxon>Pseudomonadati</taxon>
        <taxon>Bacteroidota</taxon>
        <taxon>Flavobacteriia</taxon>
        <taxon>Flavobacteriales</taxon>
        <taxon>Flavobacteriaceae</taxon>
        <taxon>Salegentibacter</taxon>
    </lineage>
</organism>
<dbReference type="SUPFAM" id="SSF56436">
    <property type="entry name" value="C-type lectin-like"/>
    <property type="match status" value="1"/>
</dbReference>
<keyword evidence="3" id="KW-1185">Reference proteome</keyword>
<dbReference type="InterPro" id="IPR005532">
    <property type="entry name" value="SUMF_dom"/>
</dbReference>
<keyword evidence="2" id="KW-0449">Lipoprotein</keyword>
<dbReference type="OrthoDB" id="9768004at2"/>
<dbReference type="AlphaFoldDB" id="A0A2N0TS79"/>
<dbReference type="PANTHER" id="PTHR23150:SF19">
    <property type="entry name" value="FORMYLGLYCINE-GENERATING ENZYME"/>
    <property type="match status" value="1"/>
</dbReference>
<dbReference type="EMBL" id="LKTS01000034">
    <property type="protein sequence ID" value="PKD17593.1"/>
    <property type="molecule type" value="Genomic_DNA"/>
</dbReference>
<comment type="caution">
    <text evidence="2">The sequence shown here is derived from an EMBL/GenBank/DDBJ whole genome shotgun (WGS) entry which is preliminary data.</text>
</comment>
<reference evidence="2 3" key="1">
    <citation type="submission" date="2015-10" db="EMBL/GenBank/DDBJ databases">
        <title>Draft genome sequence of Salegentibacter salinarum KCTC 12975.</title>
        <authorList>
            <person name="Lin W."/>
            <person name="Zheng Q."/>
        </authorList>
    </citation>
    <scope>NUCLEOTIDE SEQUENCE [LARGE SCALE GENOMIC DNA]</scope>
    <source>
        <strain evidence="2 3">KCTC 12975</strain>
    </source>
</reference>
<dbReference type="RefSeq" id="WP_079712180.1">
    <property type="nucleotide sequence ID" value="NZ_FUZC01000003.1"/>
</dbReference>
<feature type="domain" description="Sulfatase-modifying factor enzyme-like" evidence="1">
    <location>
        <begin position="41"/>
        <end position="439"/>
    </location>
</feature>
<dbReference type="InterPro" id="IPR019866">
    <property type="entry name" value="Glid_motil-assoc_lipo_GldK"/>
</dbReference>
<name>A0A2N0TS79_9FLAO</name>
<accession>A0A2N0TS79</accession>
<dbReference type="InterPro" id="IPR051043">
    <property type="entry name" value="Sulfatase_Mod_Factor_Kinase"/>
</dbReference>
<dbReference type="InterPro" id="IPR042095">
    <property type="entry name" value="SUMF_sf"/>
</dbReference>
<evidence type="ECO:0000313" key="2">
    <source>
        <dbReference type="EMBL" id="PKD17593.1"/>
    </source>
</evidence>